<keyword evidence="13" id="KW-0413">Isomerase</keyword>
<feature type="binding site" evidence="9">
    <location>
        <position position="122"/>
    </location>
    <ligand>
        <name>1-deoxy-D-xylulose 5-phosphate</name>
        <dbReference type="ChEBI" id="CHEBI:57792"/>
    </ligand>
</feature>
<dbReference type="SUPFAM" id="SSF55347">
    <property type="entry name" value="Glyceraldehyde-3-phosphate dehydrogenase-like, C-terminal domain"/>
    <property type="match status" value="1"/>
</dbReference>
<comment type="catalytic activity">
    <reaction evidence="8">
        <text>2-C-methyl-D-erythritol 4-phosphate + NADP(+) = 1-deoxy-D-xylulose 5-phosphate + NADPH + H(+)</text>
        <dbReference type="Rhea" id="RHEA:13717"/>
        <dbReference type="ChEBI" id="CHEBI:15378"/>
        <dbReference type="ChEBI" id="CHEBI:57783"/>
        <dbReference type="ChEBI" id="CHEBI:57792"/>
        <dbReference type="ChEBI" id="CHEBI:58262"/>
        <dbReference type="ChEBI" id="CHEBI:58349"/>
        <dbReference type="EC" id="1.1.1.267"/>
    </reaction>
    <physiologicalReaction direction="right-to-left" evidence="8">
        <dbReference type="Rhea" id="RHEA:13719"/>
    </physiologicalReaction>
</comment>
<comment type="cofactor">
    <cofactor evidence="9">
        <name>Mg(2+)</name>
        <dbReference type="ChEBI" id="CHEBI:18420"/>
    </cofactor>
    <cofactor evidence="9">
        <name>Mn(2+)</name>
        <dbReference type="ChEBI" id="CHEBI:29035"/>
    </cofactor>
</comment>
<keyword evidence="3 9" id="KW-0479">Metal-binding</keyword>
<feature type="binding site" evidence="9">
    <location>
        <position position="202"/>
    </location>
    <ligand>
        <name>NADPH</name>
        <dbReference type="ChEBI" id="CHEBI:57783"/>
    </ligand>
</feature>
<dbReference type="InterPro" id="IPR013512">
    <property type="entry name" value="DXP_reductoisomerase_N"/>
</dbReference>
<feature type="binding site" evidence="9">
    <location>
        <position position="147"/>
    </location>
    <ligand>
        <name>Mn(2+)</name>
        <dbReference type="ChEBI" id="CHEBI:29035"/>
    </ligand>
</feature>
<dbReference type="HAMAP" id="MF_00183">
    <property type="entry name" value="DXP_reductoisom"/>
    <property type="match status" value="1"/>
</dbReference>
<dbReference type="Pfam" id="PF08436">
    <property type="entry name" value="DXP_redisom_C"/>
    <property type="match status" value="1"/>
</dbReference>
<dbReference type="GO" id="GO:0051484">
    <property type="term" value="P:isopentenyl diphosphate biosynthetic process, methylerythritol 4-phosphate pathway involved in terpenoid biosynthetic process"/>
    <property type="evidence" value="ECO:0007669"/>
    <property type="project" value="UniProtKB-ARBA"/>
</dbReference>
<dbReference type="GO" id="GO:0030604">
    <property type="term" value="F:1-deoxy-D-xylulose-5-phosphate reductoisomerase activity"/>
    <property type="evidence" value="ECO:0007669"/>
    <property type="project" value="UniProtKB-UniRule"/>
</dbReference>
<feature type="binding site" evidence="9">
    <location>
        <position position="37"/>
    </location>
    <ligand>
        <name>NADPH</name>
        <dbReference type="ChEBI" id="CHEBI:57783"/>
    </ligand>
</feature>
<dbReference type="RefSeq" id="WP_114299147.1">
    <property type="nucleotide sequence ID" value="NZ_QPJT01000025.1"/>
</dbReference>
<keyword evidence="7 9" id="KW-0414">Isoprene biosynthesis</keyword>
<evidence type="ECO:0000256" key="3">
    <source>
        <dbReference type="ARBA" id="ARBA00022723"/>
    </source>
</evidence>
<keyword evidence="6 9" id="KW-0464">Manganese</keyword>
<dbReference type="FunFam" id="3.40.50.720:FF:000045">
    <property type="entry name" value="1-deoxy-D-xylulose 5-phosphate reductoisomerase"/>
    <property type="match status" value="1"/>
</dbReference>
<dbReference type="OrthoDB" id="9806546at2"/>
<evidence type="ECO:0000256" key="6">
    <source>
        <dbReference type="ARBA" id="ARBA00023211"/>
    </source>
</evidence>
<dbReference type="SUPFAM" id="SSF51735">
    <property type="entry name" value="NAD(P)-binding Rossmann-fold domains"/>
    <property type="match status" value="1"/>
</dbReference>
<proteinExistence type="inferred from homology"/>
<name>A0A369AQL0_9FIRM</name>
<dbReference type="EC" id="1.1.1.267" evidence="9"/>
<feature type="binding site" evidence="9">
    <location>
        <position position="148"/>
    </location>
    <ligand>
        <name>1-deoxy-D-xylulose 5-phosphate</name>
        <dbReference type="ChEBI" id="CHEBI:57792"/>
    </ligand>
</feature>
<feature type="binding site" evidence="9">
    <location>
        <position position="121"/>
    </location>
    <ligand>
        <name>NADPH</name>
        <dbReference type="ChEBI" id="CHEBI:57783"/>
    </ligand>
</feature>
<dbReference type="InterPro" id="IPR003821">
    <property type="entry name" value="DXP_reductoisomerase"/>
</dbReference>
<reference evidence="13 14" key="1">
    <citation type="submission" date="2018-07" db="EMBL/GenBank/DDBJ databases">
        <title>Genomic Encyclopedia of Type Strains, Phase IV (KMG-IV): sequencing the most valuable type-strain genomes for metagenomic binning, comparative biology and taxonomic classification.</title>
        <authorList>
            <person name="Goeker M."/>
        </authorList>
    </citation>
    <scope>NUCLEOTIDE SEQUENCE [LARGE SCALE GENOMIC DNA]</scope>
    <source>
        <strain evidence="13 14">DSM 27016</strain>
    </source>
</reference>
<dbReference type="NCBIfam" id="NF009114">
    <property type="entry name" value="PRK12464.1"/>
    <property type="match status" value="1"/>
</dbReference>
<feature type="binding site" evidence="9">
    <location>
        <position position="215"/>
    </location>
    <ligand>
        <name>1-deoxy-D-xylulose 5-phosphate</name>
        <dbReference type="ChEBI" id="CHEBI:57792"/>
    </ligand>
</feature>
<evidence type="ECO:0000259" key="11">
    <source>
        <dbReference type="Pfam" id="PF08436"/>
    </source>
</evidence>
<dbReference type="PANTHER" id="PTHR30525:SF0">
    <property type="entry name" value="1-DEOXY-D-XYLULOSE 5-PHOSPHATE REDUCTOISOMERASE, CHLOROPLASTIC"/>
    <property type="match status" value="1"/>
</dbReference>
<dbReference type="NCBIfam" id="TIGR00243">
    <property type="entry name" value="Dxr"/>
    <property type="match status" value="1"/>
</dbReference>
<feature type="binding site" evidence="9">
    <location>
        <position position="12"/>
    </location>
    <ligand>
        <name>NADPH</name>
        <dbReference type="ChEBI" id="CHEBI:57783"/>
    </ligand>
</feature>
<dbReference type="EMBL" id="QPJT01000025">
    <property type="protein sequence ID" value="RCX11395.1"/>
    <property type="molecule type" value="Genomic_DNA"/>
</dbReference>
<feature type="domain" description="1-deoxy-D-xylulose 5-phosphate reductoisomerase N-terminal" evidence="10">
    <location>
        <begin position="5"/>
        <end position="129"/>
    </location>
</feature>
<evidence type="ECO:0000259" key="10">
    <source>
        <dbReference type="Pfam" id="PF02670"/>
    </source>
</evidence>
<feature type="domain" description="DXP reductoisomerase C-terminal" evidence="12">
    <location>
        <begin position="258"/>
        <end position="374"/>
    </location>
</feature>
<evidence type="ECO:0000256" key="7">
    <source>
        <dbReference type="ARBA" id="ARBA00023229"/>
    </source>
</evidence>
<dbReference type="Gene3D" id="1.10.1740.10">
    <property type="match status" value="1"/>
</dbReference>
<feature type="binding site" evidence="9">
    <location>
        <position position="218"/>
    </location>
    <ligand>
        <name>Mn(2+)</name>
        <dbReference type="ChEBI" id="CHEBI:29035"/>
    </ligand>
</feature>
<feature type="binding site" evidence="9">
    <location>
        <position position="218"/>
    </location>
    <ligand>
        <name>1-deoxy-D-xylulose 5-phosphate</name>
        <dbReference type="ChEBI" id="CHEBI:57792"/>
    </ligand>
</feature>
<evidence type="ECO:0000256" key="4">
    <source>
        <dbReference type="ARBA" id="ARBA00022857"/>
    </source>
</evidence>
<evidence type="ECO:0000313" key="14">
    <source>
        <dbReference type="Proteomes" id="UP000253034"/>
    </source>
</evidence>
<dbReference type="InterPro" id="IPR026877">
    <property type="entry name" value="DXPR_C"/>
</dbReference>
<dbReference type="SUPFAM" id="SSF69055">
    <property type="entry name" value="1-deoxy-D-xylulose-5-phosphate reductoisomerase, C-terminal domain"/>
    <property type="match status" value="1"/>
</dbReference>
<feature type="binding site" evidence="9">
    <location>
        <position position="196"/>
    </location>
    <ligand>
        <name>1-deoxy-D-xylulose 5-phosphate</name>
        <dbReference type="ChEBI" id="CHEBI:57792"/>
    </ligand>
</feature>
<evidence type="ECO:0000313" key="13">
    <source>
        <dbReference type="EMBL" id="RCX11395.1"/>
    </source>
</evidence>
<dbReference type="UniPathway" id="UPA00056">
    <property type="reaction ID" value="UER00092"/>
</dbReference>
<feature type="binding site" evidence="9">
    <location>
        <position position="149"/>
    </location>
    <ligand>
        <name>Mn(2+)</name>
        <dbReference type="ChEBI" id="CHEBI:29035"/>
    </ligand>
</feature>
<evidence type="ECO:0000256" key="2">
    <source>
        <dbReference type="ARBA" id="ARBA00006825"/>
    </source>
</evidence>
<evidence type="ECO:0000256" key="1">
    <source>
        <dbReference type="ARBA" id="ARBA00005094"/>
    </source>
</evidence>
<keyword evidence="4 9" id="KW-0521">NADP</keyword>
<dbReference type="InterPro" id="IPR013644">
    <property type="entry name" value="DXP_reductoisomerase_C"/>
</dbReference>
<evidence type="ECO:0000256" key="8">
    <source>
        <dbReference type="ARBA" id="ARBA00048543"/>
    </source>
</evidence>
<feature type="binding site" evidence="9">
    <location>
        <position position="14"/>
    </location>
    <ligand>
        <name>NADPH</name>
        <dbReference type="ChEBI" id="CHEBI:57783"/>
    </ligand>
</feature>
<feature type="binding site" evidence="9">
    <location>
        <position position="13"/>
    </location>
    <ligand>
        <name>NADPH</name>
        <dbReference type="ChEBI" id="CHEBI:57783"/>
    </ligand>
</feature>
<dbReference type="InterPro" id="IPR036169">
    <property type="entry name" value="DXPR_C_sf"/>
</dbReference>
<keyword evidence="9" id="KW-0460">Magnesium</keyword>
<evidence type="ECO:0000256" key="5">
    <source>
        <dbReference type="ARBA" id="ARBA00023002"/>
    </source>
</evidence>
<feature type="binding site" evidence="9">
    <location>
        <position position="173"/>
    </location>
    <ligand>
        <name>1-deoxy-D-xylulose 5-phosphate</name>
        <dbReference type="ChEBI" id="CHEBI:57792"/>
    </ligand>
</feature>
<feature type="binding site" evidence="9">
    <location>
        <position position="214"/>
    </location>
    <ligand>
        <name>1-deoxy-D-xylulose 5-phosphate</name>
        <dbReference type="ChEBI" id="CHEBI:57792"/>
    </ligand>
</feature>
<dbReference type="Pfam" id="PF13288">
    <property type="entry name" value="DXPR_C"/>
    <property type="match status" value="1"/>
</dbReference>
<comment type="caution">
    <text evidence="13">The sequence shown here is derived from an EMBL/GenBank/DDBJ whole genome shotgun (WGS) entry which is preliminary data.</text>
</comment>
<feature type="domain" description="1-deoxy-D-xylulose 5-phosphate reductoisomerase C-terminal" evidence="11">
    <location>
        <begin position="143"/>
        <end position="226"/>
    </location>
</feature>
<comment type="function">
    <text evidence="9">Catalyzes the NADPH-dependent rearrangement and reduction of 1-deoxy-D-xylulose-5-phosphate (DXP) to 2-C-methyl-D-erythritol 4-phosphate (MEP).</text>
</comment>
<dbReference type="InterPro" id="IPR036291">
    <property type="entry name" value="NAD(P)-bd_dom_sf"/>
</dbReference>
<evidence type="ECO:0000259" key="12">
    <source>
        <dbReference type="Pfam" id="PF13288"/>
    </source>
</evidence>
<dbReference type="PANTHER" id="PTHR30525">
    <property type="entry name" value="1-DEOXY-D-XYLULOSE 5-PHOSPHATE REDUCTOISOMERASE"/>
    <property type="match status" value="1"/>
</dbReference>
<feature type="binding site" evidence="9">
    <location>
        <position position="11"/>
    </location>
    <ligand>
        <name>NADPH</name>
        <dbReference type="ChEBI" id="CHEBI:57783"/>
    </ligand>
</feature>
<accession>A0A369AQL0</accession>
<comment type="pathway">
    <text evidence="1 9">Isoprenoid biosynthesis; isopentenyl diphosphate biosynthesis via DXP pathway; isopentenyl diphosphate from 1-deoxy-D-xylulose 5-phosphate: step 1/6.</text>
</comment>
<dbReference type="Gene3D" id="3.40.50.720">
    <property type="entry name" value="NAD(P)-binding Rossmann-like Domain"/>
    <property type="match status" value="1"/>
</dbReference>
<dbReference type="Pfam" id="PF02670">
    <property type="entry name" value="DXP_reductoisom"/>
    <property type="match status" value="1"/>
</dbReference>
<keyword evidence="14" id="KW-1185">Reference proteome</keyword>
<organism evidence="13 14">
    <name type="scientific">Anaerobacterium chartisolvens</name>
    <dbReference type="NCBI Taxonomy" id="1297424"/>
    <lineage>
        <taxon>Bacteria</taxon>
        <taxon>Bacillati</taxon>
        <taxon>Bacillota</taxon>
        <taxon>Clostridia</taxon>
        <taxon>Eubacteriales</taxon>
        <taxon>Oscillospiraceae</taxon>
        <taxon>Anaerobacterium</taxon>
    </lineage>
</organism>
<feature type="binding site" evidence="9">
    <location>
        <position position="209"/>
    </location>
    <ligand>
        <name>1-deoxy-D-xylulose 5-phosphate</name>
        <dbReference type="ChEBI" id="CHEBI:57792"/>
    </ligand>
</feature>
<gene>
    <name evidence="9" type="primary">dxr</name>
    <name evidence="13" type="ORF">DFR58_12541</name>
</gene>
<comment type="similarity">
    <text evidence="2 9">Belongs to the DXR family.</text>
</comment>
<dbReference type="PIRSF" id="PIRSF006205">
    <property type="entry name" value="Dxp_reductismrs"/>
    <property type="match status" value="1"/>
</dbReference>
<dbReference type="AlphaFoldDB" id="A0A369AQL0"/>
<protein>
    <recommendedName>
        <fullName evidence="9">1-deoxy-D-xylulose 5-phosphate reductoisomerase</fullName>
        <shortName evidence="9">DXP reductoisomerase</shortName>
        <ecNumber evidence="9">1.1.1.267</ecNumber>
    </recommendedName>
    <alternativeName>
        <fullName evidence="9">1-deoxyxylulose-5-phosphate reductoisomerase</fullName>
    </alternativeName>
    <alternativeName>
        <fullName evidence="9">2-C-methyl-D-erythritol 4-phosphate synthase</fullName>
    </alternativeName>
</protein>
<evidence type="ECO:0000256" key="9">
    <source>
        <dbReference type="HAMAP-Rule" id="MF_00183"/>
    </source>
</evidence>
<sequence>MVKKISILGSTGSVGIQSLDVARNLALEVLGISGWSNIDLLESQIREFRPRVASVEGPELAKELEVRVRGIGTEIFYGTEGMRAVASVDEAQMVINSVVGIAGLIPTMEAIKNRKDVALANKETLVTAGGLVMSAAKDNNVRILPVDSEHCAIFQCLMGNSDKNIRKVILTASGGPFKGRSLEELKAVTVQQALRHPNWTMGKKITIDSATLMNKGLEVIEARWLFDLRPDQIEVIVHPQSIVHSMVEYIDGAVMAQLGSPDMRLPIQFALTYPGRAGNEFPRLDFSSLGALTFEKPDYEAFPCLEYAFRALDLGGTMPAVLNAANEVAVKAFLDERARFADIPEIIGMAMDKHTVNNNPCLGDIIEVDTWAREEAAAYLQR</sequence>
<dbReference type="GO" id="GO:0070402">
    <property type="term" value="F:NADPH binding"/>
    <property type="evidence" value="ECO:0007669"/>
    <property type="project" value="InterPro"/>
</dbReference>
<dbReference type="GO" id="GO:0030145">
    <property type="term" value="F:manganese ion binding"/>
    <property type="evidence" value="ECO:0007669"/>
    <property type="project" value="TreeGrafter"/>
</dbReference>
<comment type="caution">
    <text evidence="9">Lacks conserved residue(s) required for the propagation of feature annotation.</text>
</comment>
<feature type="binding site" evidence="9">
    <location>
        <position position="149"/>
    </location>
    <ligand>
        <name>1-deoxy-D-xylulose 5-phosphate</name>
        <dbReference type="ChEBI" id="CHEBI:57792"/>
    </ligand>
</feature>
<keyword evidence="5 9" id="KW-0560">Oxidoreductase</keyword>
<dbReference type="Proteomes" id="UP000253034">
    <property type="component" value="Unassembled WGS sequence"/>
</dbReference>
<feature type="binding site" evidence="9">
    <location>
        <position position="123"/>
    </location>
    <ligand>
        <name>NADPH</name>
        <dbReference type="ChEBI" id="CHEBI:57783"/>
    </ligand>
</feature>
<dbReference type="GO" id="GO:0016853">
    <property type="term" value="F:isomerase activity"/>
    <property type="evidence" value="ECO:0007669"/>
    <property type="project" value="UniProtKB-KW"/>
</dbReference>